<keyword evidence="3" id="KW-1185">Reference proteome</keyword>
<evidence type="ECO:0000313" key="2">
    <source>
        <dbReference type="EMBL" id="MST58785.1"/>
    </source>
</evidence>
<accession>A0A6L5YKH1</accession>
<dbReference type="EMBL" id="VUMU01000015">
    <property type="protein sequence ID" value="MST58785.1"/>
    <property type="molecule type" value="Genomic_DNA"/>
</dbReference>
<dbReference type="Pfam" id="PF03749">
    <property type="entry name" value="SfsA"/>
    <property type="match status" value="1"/>
</dbReference>
<dbReference type="PANTHER" id="PTHR30545:SF2">
    <property type="entry name" value="SUGAR FERMENTATION STIMULATION PROTEIN A"/>
    <property type="match status" value="1"/>
</dbReference>
<gene>
    <name evidence="2" type="ORF">FYJ59_11160</name>
</gene>
<reference evidence="2 3" key="1">
    <citation type="submission" date="2019-08" db="EMBL/GenBank/DDBJ databases">
        <title>In-depth cultivation of the pig gut microbiome towards novel bacterial diversity and tailored functional studies.</title>
        <authorList>
            <person name="Wylensek D."/>
            <person name="Hitch T.C.A."/>
            <person name="Clavel T."/>
        </authorList>
    </citation>
    <scope>NUCLEOTIDE SEQUENCE [LARGE SCALE GENOMIC DNA]</scope>
    <source>
        <strain evidence="2 3">WCA3-601-WT-6H</strain>
    </source>
</reference>
<protein>
    <submittedName>
        <fullName evidence="2">DNA/RNA nuclease SfsA</fullName>
    </submittedName>
</protein>
<organism evidence="2 3">
    <name type="scientific">Waltera intestinalis</name>
    <dbReference type="NCBI Taxonomy" id="2606635"/>
    <lineage>
        <taxon>Bacteria</taxon>
        <taxon>Bacillati</taxon>
        <taxon>Bacillota</taxon>
        <taxon>Clostridia</taxon>
        <taxon>Lachnospirales</taxon>
        <taxon>Lachnospiraceae</taxon>
        <taxon>Waltera</taxon>
    </lineage>
</organism>
<feature type="domain" description="Sugar fermentation stimulation protein C-terminal" evidence="1">
    <location>
        <begin position="100"/>
        <end position="228"/>
    </location>
</feature>
<dbReference type="AlphaFoldDB" id="A0A6L5YKH1"/>
<dbReference type="Gene3D" id="2.40.50.580">
    <property type="match status" value="1"/>
</dbReference>
<evidence type="ECO:0000259" key="1">
    <source>
        <dbReference type="Pfam" id="PF03749"/>
    </source>
</evidence>
<dbReference type="Gene3D" id="3.40.1350.60">
    <property type="match status" value="1"/>
</dbReference>
<evidence type="ECO:0000313" key="3">
    <source>
        <dbReference type="Proteomes" id="UP000476055"/>
    </source>
</evidence>
<sequence length="244" mass="28803">MYYDWVRWRSVLYSEGVIRVEYIKGTFLREQKTRFLCDVVVDNKDVECYIPVSCKISKLVDLTGKEVVLQPVENINARTKFSVYAARLGKYYVLLNLAEANRVLEAQLQRRYFSFLGKRKKIYREKVIEGYKTDLYIDDTNTLIEVKTLLSFDEEGKFPSMTSVRAEQQLEKLSELLDKGYKVIYIVMSLNPKVKSIVLNNDYGRYCQLFRACLDKGMKVKGFSIRLKDMRPEIYSRINFYEKQ</sequence>
<proteinExistence type="predicted"/>
<name>A0A6L5YKH1_9FIRM</name>
<dbReference type="GO" id="GO:0003677">
    <property type="term" value="F:DNA binding"/>
    <property type="evidence" value="ECO:0007669"/>
    <property type="project" value="InterPro"/>
</dbReference>
<dbReference type="InterPro" id="IPR040452">
    <property type="entry name" value="SfsA_C"/>
</dbReference>
<comment type="caution">
    <text evidence="2">The sequence shown here is derived from an EMBL/GenBank/DDBJ whole genome shotgun (WGS) entry which is preliminary data.</text>
</comment>
<dbReference type="InterPro" id="IPR005224">
    <property type="entry name" value="SfsA"/>
</dbReference>
<dbReference type="Proteomes" id="UP000476055">
    <property type="component" value="Unassembled WGS sequence"/>
</dbReference>
<dbReference type="PANTHER" id="PTHR30545">
    <property type="entry name" value="SUGAR FERMENTATION STIMULATION PROTEIN A"/>
    <property type="match status" value="1"/>
</dbReference>